<feature type="region of interest" description="Disordered" evidence="1">
    <location>
        <begin position="84"/>
        <end position="140"/>
    </location>
</feature>
<dbReference type="EMBL" id="CP045703">
    <property type="protein sequence ID" value="QNE79602.1"/>
    <property type="molecule type" value="Genomic_DNA"/>
</dbReference>
<dbReference type="RefSeq" id="WP_185303087.1">
    <property type="nucleotide sequence ID" value="NZ_CP045703.1"/>
</dbReference>
<dbReference type="Proteomes" id="UP000515307">
    <property type="component" value="Plasmid unnamed1"/>
</dbReference>
<feature type="compositionally biased region" description="Basic and acidic residues" evidence="1">
    <location>
        <begin position="105"/>
        <end position="116"/>
    </location>
</feature>
<dbReference type="Pfam" id="PF19472">
    <property type="entry name" value="DUF6009"/>
    <property type="match status" value="1"/>
</dbReference>
<geneLocation type="plasmid" evidence="2 3">
    <name>unnamed1</name>
</geneLocation>
<evidence type="ECO:0000313" key="3">
    <source>
        <dbReference type="Proteomes" id="UP000515307"/>
    </source>
</evidence>
<organism evidence="2 3">
    <name type="scientific">Streptomyces finlayi</name>
    <dbReference type="NCBI Taxonomy" id="67296"/>
    <lineage>
        <taxon>Bacteria</taxon>
        <taxon>Bacillati</taxon>
        <taxon>Actinomycetota</taxon>
        <taxon>Actinomycetes</taxon>
        <taxon>Kitasatosporales</taxon>
        <taxon>Streptomycetaceae</taxon>
        <taxon>Streptomyces</taxon>
    </lineage>
</organism>
<accession>A0A7G7BW87</accession>
<protein>
    <submittedName>
        <fullName evidence="2">Transcription factor</fullName>
    </submittedName>
</protein>
<keyword evidence="3" id="KW-1185">Reference proteome</keyword>
<dbReference type="KEGG" id="sfiy:F0344_34640"/>
<sequence>MSALIDRVEISEEAELVWLEDISVLDYVRQSLDRLPTRRGRPAYHRDGRMVGYAVLRPGARASRSSGTFRRRVFWLLPHDRDTDPQGLYATGAPAEAIDPATLDPRTKGHKTERSEGGPLSSTTHRLDVIDPGSRPGQHR</sequence>
<evidence type="ECO:0000313" key="2">
    <source>
        <dbReference type="EMBL" id="QNE79602.1"/>
    </source>
</evidence>
<name>A0A7G7BW87_9ACTN</name>
<dbReference type="AlphaFoldDB" id="A0A7G7BW87"/>
<evidence type="ECO:0000256" key="1">
    <source>
        <dbReference type="SAM" id="MobiDB-lite"/>
    </source>
</evidence>
<proteinExistence type="predicted"/>
<gene>
    <name evidence="2" type="ORF">F0344_34640</name>
</gene>
<reference evidence="3" key="1">
    <citation type="submission" date="2019-10" db="EMBL/GenBank/DDBJ databases">
        <title>Antimicrobial potential of Antarctic Bacteria.</title>
        <authorList>
            <person name="Benaud N."/>
            <person name="Edwards R.J."/>
            <person name="Ferrari B.C."/>
        </authorList>
    </citation>
    <scope>NUCLEOTIDE SEQUENCE [LARGE SCALE GENOMIC DNA]</scope>
    <source>
        <strain evidence="3">NBSH44</strain>
        <plasmid evidence="3">unnamed1</plasmid>
    </source>
</reference>
<keyword evidence="2" id="KW-0614">Plasmid</keyword>
<dbReference type="InterPro" id="IPR046051">
    <property type="entry name" value="DUF6009"/>
</dbReference>